<dbReference type="Proteomes" id="UP000014157">
    <property type="component" value="Unassembled WGS sequence"/>
</dbReference>
<reference evidence="2 4" key="2">
    <citation type="submission" date="2013-03" db="EMBL/GenBank/DDBJ databases">
        <title>The Genome Sequence of Enterococcus moraviensis BAA-383 (PacBio/Illumina hybrid assembly).</title>
        <authorList>
            <consortium name="The Broad Institute Genomics Platform"/>
            <consortium name="The Broad Institute Genome Sequencing Center for Infectious Disease"/>
            <person name="Earl A."/>
            <person name="Russ C."/>
            <person name="Gilmore M."/>
            <person name="Surin D."/>
            <person name="Walker B."/>
            <person name="Young S."/>
            <person name="Zeng Q."/>
            <person name="Gargeya S."/>
            <person name="Fitzgerald M."/>
            <person name="Haas B."/>
            <person name="Abouelleil A."/>
            <person name="Allen A.W."/>
            <person name="Alvarado L."/>
            <person name="Arachchi H.M."/>
            <person name="Berlin A.M."/>
            <person name="Chapman S.B."/>
            <person name="Gainer-Dewar J."/>
            <person name="Goldberg J."/>
            <person name="Griggs A."/>
            <person name="Gujja S."/>
            <person name="Hansen M."/>
            <person name="Howarth C."/>
            <person name="Imamovic A."/>
            <person name="Ireland A."/>
            <person name="Larimer J."/>
            <person name="McCowan C."/>
            <person name="Murphy C."/>
            <person name="Pearson M."/>
            <person name="Poon T.W."/>
            <person name="Priest M."/>
            <person name="Roberts A."/>
            <person name="Saif S."/>
            <person name="Shea T."/>
            <person name="Sisk P."/>
            <person name="Sykes S."/>
            <person name="Wortman J."/>
            <person name="Nusbaum C."/>
            <person name="Birren B."/>
        </authorList>
    </citation>
    <scope>NUCLEOTIDE SEQUENCE [LARGE SCALE GENOMIC DNA]</scope>
    <source>
        <strain evidence="2 4">ATCC BAA-383</strain>
    </source>
</reference>
<evidence type="ECO:0000313" key="3">
    <source>
        <dbReference type="Proteomes" id="UP000013781"/>
    </source>
</evidence>
<proteinExistence type="predicted"/>
<comment type="caution">
    <text evidence="1">The sequence shown here is derived from an EMBL/GenBank/DDBJ whole genome shotgun (WGS) entry which is preliminary data.</text>
</comment>
<reference evidence="1 3" key="1">
    <citation type="submission" date="2013-02" db="EMBL/GenBank/DDBJ databases">
        <title>The Genome Sequence of Enterococcus moraviensis BAA-383.</title>
        <authorList>
            <consortium name="The Broad Institute Genome Sequencing Platform"/>
            <consortium name="The Broad Institute Genome Sequencing Center for Infectious Disease"/>
            <person name="Earl A.M."/>
            <person name="Gilmore M.S."/>
            <person name="Lebreton F."/>
            <person name="Walker B."/>
            <person name="Young S.K."/>
            <person name="Zeng Q."/>
            <person name="Gargeya S."/>
            <person name="Fitzgerald M."/>
            <person name="Haas B."/>
            <person name="Abouelleil A."/>
            <person name="Alvarado L."/>
            <person name="Arachchi H.M."/>
            <person name="Berlin A.M."/>
            <person name="Chapman S.B."/>
            <person name="Dewar J."/>
            <person name="Goldberg J."/>
            <person name="Griggs A."/>
            <person name="Gujja S."/>
            <person name="Hansen M."/>
            <person name="Howarth C."/>
            <person name="Imamovic A."/>
            <person name="Larimer J."/>
            <person name="McCowan C."/>
            <person name="Murphy C."/>
            <person name="Neiman D."/>
            <person name="Pearson M."/>
            <person name="Priest M."/>
            <person name="Roberts A."/>
            <person name="Saif S."/>
            <person name="Shea T."/>
            <person name="Sisk P."/>
            <person name="Sykes S."/>
            <person name="Wortman J."/>
            <person name="Nusbaum C."/>
            <person name="Birren B."/>
        </authorList>
    </citation>
    <scope>NUCLEOTIDE SEQUENCE [LARGE SCALE GENOMIC DNA]</scope>
    <source>
        <strain evidence="1 3">ATCC BAA-383</strain>
    </source>
</reference>
<dbReference type="Proteomes" id="UP000013781">
    <property type="component" value="Unassembled WGS sequence"/>
</dbReference>
<sequence>MFVLSGIDTGKKYLEESTKEELLRKAYDKYPTSKPA</sequence>
<dbReference type="AlphaFoldDB" id="R2T6M6"/>
<evidence type="ECO:0000313" key="2">
    <source>
        <dbReference type="EMBL" id="EOT73072.1"/>
    </source>
</evidence>
<accession>R2T6M6</accession>
<evidence type="ECO:0000313" key="1">
    <source>
        <dbReference type="EMBL" id="EOI00699.1"/>
    </source>
</evidence>
<dbReference type="EMBL" id="ASWB01000001">
    <property type="protein sequence ID" value="EOT73072.1"/>
    <property type="molecule type" value="Genomic_DNA"/>
</dbReference>
<name>R2T6M6_9ENTE</name>
<gene>
    <name evidence="2" type="ORF">I586_00065</name>
    <name evidence="1" type="ORF">UAY_01802</name>
</gene>
<protein>
    <submittedName>
        <fullName evidence="1">Uncharacterized protein</fullName>
    </submittedName>
</protein>
<evidence type="ECO:0000313" key="4">
    <source>
        <dbReference type="Proteomes" id="UP000014157"/>
    </source>
</evidence>
<dbReference type="HOGENOM" id="CLU_3356042_0_0_9"/>
<organism evidence="1 3">
    <name type="scientific">Enterococcus moraviensis ATCC BAA-383</name>
    <dbReference type="NCBI Taxonomy" id="1158609"/>
    <lineage>
        <taxon>Bacteria</taxon>
        <taxon>Bacillati</taxon>
        <taxon>Bacillota</taxon>
        <taxon>Bacilli</taxon>
        <taxon>Lactobacillales</taxon>
        <taxon>Enterococcaceae</taxon>
        <taxon>Enterococcus</taxon>
    </lineage>
</organism>
<keyword evidence="4" id="KW-1185">Reference proteome</keyword>
<dbReference type="EMBL" id="AJAS01000014">
    <property type="protein sequence ID" value="EOI00699.1"/>
    <property type="molecule type" value="Genomic_DNA"/>
</dbReference>